<reference evidence="2" key="1">
    <citation type="submission" date="2018-10" db="EMBL/GenBank/DDBJ databases">
        <title>Transcriptome assembly of Aceria tosichella (Wheat curl mite) Type 2.</title>
        <authorList>
            <person name="Scully E.D."/>
            <person name="Geib S.M."/>
            <person name="Palmer N.A."/>
            <person name="Gupta A.K."/>
            <person name="Sarath G."/>
            <person name="Tatineni S."/>
        </authorList>
    </citation>
    <scope>NUCLEOTIDE SEQUENCE</scope>
    <source>
        <strain evidence="2">LincolnNE</strain>
    </source>
</reference>
<dbReference type="PANTHER" id="PTHR21530:SF7">
    <property type="entry name" value="TRAB DOMAIN-CONTAINING PROTEIN"/>
    <property type="match status" value="1"/>
</dbReference>
<name>A0A6G1SNJ5_9ACAR</name>
<organism evidence="2">
    <name type="scientific">Aceria tosichella</name>
    <name type="common">wheat curl mite</name>
    <dbReference type="NCBI Taxonomy" id="561515"/>
    <lineage>
        <taxon>Eukaryota</taxon>
        <taxon>Metazoa</taxon>
        <taxon>Ecdysozoa</taxon>
        <taxon>Arthropoda</taxon>
        <taxon>Chelicerata</taxon>
        <taxon>Arachnida</taxon>
        <taxon>Acari</taxon>
        <taxon>Acariformes</taxon>
        <taxon>Trombidiformes</taxon>
        <taxon>Prostigmata</taxon>
        <taxon>Eupodina</taxon>
        <taxon>Eriophyoidea</taxon>
        <taxon>Eriophyidae</taxon>
        <taxon>Eriophyinae</taxon>
        <taxon>Aceriini</taxon>
        <taxon>Aceria</taxon>
    </lineage>
</organism>
<accession>A0A6G1SNJ5</accession>
<dbReference type="CDD" id="cd14726">
    <property type="entry name" value="TraB_PrgY-like"/>
    <property type="match status" value="1"/>
</dbReference>
<evidence type="ECO:0000256" key="1">
    <source>
        <dbReference type="SAM" id="MobiDB-lite"/>
    </source>
</evidence>
<feature type="region of interest" description="Disordered" evidence="1">
    <location>
        <begin position="1"/>
        <end position="37"/>
    </location>
</feature>
<proteinExistence type="predicted"/>
<dbReference type="InterPro" id="IPR046345">
    <property type="entry name" value="TraB_PrgY-like"/>
</dbReference>
<dbReference type="EMBL" id="GGYP01006702">
    <property type="protein sequence ID" value="MDE51473.1"/>
    <property type="molecule type" value="Transcribed_RNA"/>
</dbReference>
<dbReference type="AlphaFoldDB" id="A0A6G1SNJ5"/>
<dbReference type="InterPro" id="IPR002816">
    <property type="entry name" value="TraB/PrgY/GumN_fam"/>
</dbReference>
<feature type="compositionally biased region" description="Basic and acidic residues" evidence="1">
    <location>
        <begin position="15"/>
        <end position="28"/>
    </location>
</feature>
<dbReference type="PANTHER" id="PTHR21530">
    <property type="entry name" value="PHEROMONE SHUTDOWN PROTEIN"/>
    <property type="match status" value="1"/>
</dbReference>
<gene>
    <name evidence="2" type="primary">TRABD</name>
    <name evidence="2" type="ORF">g.9725</name>
</gene>
<feature type="compositionally biased region" description="Pro residues" evidence="1">
    <location>
        <begin position="95"/>
        <end position="107"/>
    </location>
</feature>
<dbReference type="Pfam" id="PF01963">
    <property type="entry name" value="TraB_PrgY_gumN"/>
    <property type="match status" value="1"/>
</dbReference>
<sequence>MAPSKNRQSKKTKDRKIPVSSRDDKPSEVQHLTGNEESNVDIFVDIEPKATTNLLVTEHNAPKPIIEEQQVAQTNQEDEHKISDHIAVNIEPDVTLPPPPQPLPPQDAQPDIQIPINQESSPDDDNVFDETTMSATVTRLTTPNGSEIFLIGTAHFSLQSVEDVRKVIRSNKPSSVIMELCKERAFMLNFDEQYLFEQNSKLSFETIKDAIVQKGIVQGLIYVLFIKMSASLTEKNGMAPGAEFRAGSIEAQKIPGCSVVLADRSLRTTIARAVRALNLWQKIKLMYQVLGSDFEITPEDVEKCKERDVLEQLLLELGSQFPGFKRVLLDERDIYLSHSIYKWAQNCETSLGPPRIVAIVGIGHVQGIIANWGKTTDEQIRALNVIPETSRTEVVVTKTVKYFTIAFVLYVGYCCLVPSSIQNTVNSKLFGG</sequence>
<feature type="region of interest" description="Disordered" evidence="1">
    <location>
        <begin position="91"/>
        <end position="129"/>
    </location>
</feature>
<protein>
    <submittedName>
        <fullName evidence="2">TraB domain-containing protein</fullName>
    </submittedName>
</protein>
<evidence type="ECO:0000313" key="2">
    <source>
        <dbReference type="EMBL" id="MDE51473.1"/>
    </source>
</evidence>